<proteinExistence type="predicted"/>
<protein>
    <submittedName>
        <fullName evidence="4">Formylglycine-generating enzyme, required for sulfatase activity, contains SUMF1/FGE domain</fullName>
    </submittedName>
</protein>
<dbReference type="PANTHER" id="PTHR23150:SF35">
    <property type="entry name" value="BLL6746 PROTEIN"/>
    <property type="match status" value="1"/>
</dbReference>
<feature type="domain" description="Peptidase C14 caspase" evidence="2">
    <location>
        <begin position="4"/>
        <end position="95"/>
    </location>
</feature>
<evidence type="ECO:0000256" key="1">
    <source>
        <dbReference type="SAM" id="MobiDB-lite"/>
    </source>
</evidence>
<feature type="region of interest" description="Disordered" evidence="1">
    <location>
        <begin position="248"/>
        <end position="272"/>
    </location>
</feature>
<dbReference type="EMBL" id="CAADEX010000021">
    <property type="protein sequence ID" value="VFJ48670.1"/>
    <property type="molecule type" value="Genomic_DNA"/>
</dbReference>
<dbReference type="PANTHER" id="PTHR23150">
    <property type="entry name" value="SULFATASE MODIFYING FACTOR 1, 2"/>
    <property type="match status" value="1"/>
</dbReference>
<dbReference type="InterPro" id="IPR042095">
    <property type="entry name" value="SUMF_sf"/>
</dbReference>
<sequence length="516" mass="57239">MRGDFCIQHLFFFSGHGHTRDNGNKGYLVPVDAPNPNRDEKGFVRKAFAMVDVLALARRIESRHALFLFDSCFSGTVFKQKALPRQKTAITRSMAGKVRQFITAGAAGEEVPARSTFTPAFVDAIAEGKADLYPDGYVTGTELGFYLQSEVPRYVRQSPQFGKIRDYELSRGDFVFVSGTKRGDGAAHTDPPVAEAFALEIAFWNSIKESNDPDEYRIFLKEFPGGAFAELAEARMKKIEVGWAEPRSAVPLPSSTPQPGGTFRDCLKDGSPSPKMVAIPAGEFLMGSKEDEEGRDDDEGPQRRVSVARFALGATEVTFEEYDRFAKATGRRLPDAGGRGRGNRPVSNVSWNDATAYAEWLSGQTGKKYRLPTEAEWEYAARAGTTTRYHWGDGEELACRYANGYDASGKEKYDLDWASLACDDGYPNTAPVGSFSPNGFGLYDMSGNVYEWTCSRYQAPYDGSEQRCVAKGVDSRRVVRGGSWLNEPRFLRSASRDRNFSDEANYFVGFRIARAF</sequence>
<evidence type="ECO:0000259" key="3">
    <source>
        <dbReference type="Pfam" id="PF03781"/>
    </source>
</evidence>
<dbReference type="GO" id="GO:0004197">
    <property type="term" value="F:cysteine-type endopeptidase activity"/>
    <property type="evidence" value="ECO:0007669"/>
    <property type="project" value="InterPro"/>
</dbReference>
<gene>
    <name evidence="4" type="ORF">BECKDK2373B_GA0170837_10212</name>
</gene>
<name>A0A450S9J2_9GAMM</name>
<dbReference type="GO" id="GO:0006508">
    <property type="term" value="P:proteolysis"/>
    <property type="evidence" value="ECO:0007669"/>
    <property type="project" value="InterPro"/>
</dbReference>
<organism evidence="4">
    <name type="scientific">Candidatus Kentrum sp. DK</name>
    <dbReference type="NCBI Taxonomy" id="2126562"/>
    <lineage>
        <taxon>Bacteria</taxon>
        <taxon>Pseudomonadati</taxon>
        <taxon>Pseudomonadota</taxon>
        <taxon>Gammaproteobacteria</taxon>
        <taxon>Candidatus Kentrum</taxon>
    </lineage>
</organism>
<dbReference type="SUPFAM" id="SSF56436">
    <property type="entry name" value="C-type lectin-like"/>
    <property type="match status" value="1"/>
</dbReference>
<dbReference type="AlphaFoldDB" id="A0A450S9J2"/>
<dbReference type="Pfam" id="PF03781">
    <property type="entry name" value="FGE-sulfatase"/>
    <property type="match status" value="1"/>
</dbReference>
<dbReference type="Gene3D" id="3.40.50.1460">
    <property type="match status" value="1"/>
</dbReference>
<dbReference type="InterPro" id="IPR005532">
    <property type="entry name" value="SUMF_dom"/>
</dbReference>
<dbReference type="InterPro" id="IPR016187">
    <property type="entry name" value="CTDL_fold"/>
</dbReference>
<accession>A0A450S9J2</accession>
<dbReference type="Pfam" id="PF00656">
    <property type="entry name" value="Peptidase_C14"/>
    <property type="match status" value="1"/>
</dbReference>
<dbReference type="GO" id="GO:0120147">
    <property type="term" value="F:formylglycine-generating oxidase activity"/>
    <property type="evidence" value="ECO:0007669"/>
    <property type="project" value="TreeGrafter"/>
</dbReference>
<evidence type="ECO:0000259" key="2">
    <source>
        <dbReference type="Pfam" id="PF00656"/>
    </source>
</evidence>
<reference evidence="4" key="1">
    <citation type="submission" date="2019-02" db="EMBL/GenBank/DDBJ databases">
        <authorList>
            <person name="Gruber-Vodicka R. H."/>
            <person name="Seah K. B. B."/>
        </authorList>
    </citation>
    <scope>NUCLEOTIDE SEQUENCE</scope>
    <source>
        <strain evidence="4">BECK_DK47</strain>
    </source>
</reference>
<dbReference type="Gene3D" id="3.90.1580.10">
    <property type="entry name" value="paralog of FGE (formylglycine-generating enzyme)"/>
    <property type="match status" value="1"/>
</dbReference>
<dbReference type="InterPro" id="IPR051043">
    <property type="entry name" value="Sulfatase_Mod_Factor_Kinase"/>
</dbReference>
<evidence type="ECO:0000313" key="4">
    <source>
        <dbReference type="EMBL" id="VFJ48670.1"/>
    </source>
</evidence>
<dbReference type="InterPro" id="IPR011600">
    <property type="entry name" value="Pept_C14_caspase"/>
</dbReference>
<feature type="domain" description="Sulfatase-modifying factor enzyme-like" evidence="3">
    <location>
        <begin position="274"/>
        <end position="514"/>
    </location>
</feature>